<dbReference type="HAMAP" id="MF_00216">
    <property type="entry name" value="aIF_1A"/>
    <property type="match status" value="1"/>
</dbReference>
<dbReference type="Proteomes" id="UP000314981">
    <property type="component" value="Unassembled WGS sequence"/>
</dbReference>
<dbReference type="GO" id="GO:0003723">
    <property type="term" value="F:RNA binding"/>
    <property type="evidence" value="ECO:0007669"/>
    <property type="project" value="InterPro"/>
</dbReference>
<reference evidence="5" key="1">
    <citation type="submission" date="2018-11" db="EMBL/GenBank/DDBJ databases">
        <title>Haplotype-resolved cattle genomes.</title>
        <authorList>
            <person name="Low W.Y."/>
            <person name="Tearle R."/>
            <person name="Bickhart D.M."/>
            <person name="Rosen B.D."/>
            <person name="Koren S."/>
            <person name="Rhie A."/>
            <person name="Hiendleder S."/>
            <person name="Phillippy A.M."/>
            <person name="Smith T.P.L."/>
            <person name="Williams J.L."/>
        </authorList>
    </citation>
    <scope>NUCLEOTIDE SEQUENCE [LARGE SCALE GENOMIC DNA]</scope>
</reference>
<dbReference type="InterPro" id="IPR006196">
    <property type="entry name" value="RNA-binding_domain_S1_IF1"/>
</dbReference>
<protein>
    <recommendedName>
        <fullName evidence="3">S1-like domain-containing protein</fullName>
    </recommendedName>
</protein>
<evidence type="ECO:0000259" key="3">
    <source>
        <dbReference type="PROSITE" id="PS50832"/>
    </source>
</evidence>
<proteinExistence type="inferred from homology"/>
<evidence type="ECO:0000313" key="5">
    <source>
        <dbReference type="Proteomes" id="UP000314981"/>
    </source>
</evidence>
<name>A0A4W2BL00_BOBOX</name>
<dbReference type="InterPro" id="IPR012340">
    <property type="entry name" value="NA-bd_OB-fold"/>
</dbReference>
<dbReference type="PROSITE" id="PS50832">
    <property type="entry name" value="S1_IF1_TYPE"/>
    <property type="match status" value="1"/>
</dbReference>
<dbReference type="Pfam" id="PF01176">
    <property type="entry name" value="eIF-1a"/>
    <property type="match status" value="1"/>
</dbReference>
<feature type="domain" description="S1-like" evidence="3">
    <location>
        <begin position="1"/>
        <end position="68"/>
    </location>
</feature>
<dbReference type="GO" id="GO:0003743">
    <property type="term" value="F:translation initiation factor activity"/>
    <property type="evidence" value="ECO:0007669"/>
    <property type="project" value="UniProtKB-UniRule"/>
</dbReference>
<evidence type="ECO:0000256" key="1">
    <source>
        <dbReference type="PROSITE-ProRule" id="PRU00181"/>
    </source>
</evidence>
<dbReference type="SMART" id="SM00652">
    <property type="entry name" value="eIF1a"/>
    <property type="match status" value="1"/>
</dbReference>
<dbReference type="InterPro" id="IPR001253">
    <property type="entry name" value="TIF_eIF-1A"/>
</dbReference>
<dbReference type="AlphaFoldDB" id="A0A4W2BL00"/>
<keyword evidence="1" id="KW-0648">Protein biosynthesis</keyword>
<reference evidence="4" key="3">
    <citation type="submission" date="2025-09" db="UniProtKB">
        <authorList>
            <consortium name="Ensembl"/>
        </authorList>
    </citation>
    <scope>IDENTIFICATION</scope>
</reference>
<sequence length="115" mass="13096">MPKNKEYAQVTKMLGNARLEAMCFDGVTRICHIRGSLRKKVWINTSDIILIGLRDYQDNKADVILKYNADEARSLKAYGELPEYAELSETDTFDAEDDDEIQFKDPAGEDEDMGI</sequence>
<organism evidence="4 5">
    <name type="scientific">Bos indicus x Bos taurus</name>
    <name type="common">Hybrid cattle</name>
    <dbReference type="NCBI Taxonomy" id="30522"/>
    <lineage>
        <taxon>Eukaryota</taxon>
        <taxon>Metazoa</taxon>
        <taxon>Chordata</taxon>
        <taxon>Craniata</taxon>
        <taxon>Vertebrata</taxon>
        <taxon>Euteleostomi</taxon>
        <taxon>Mammalia</taxon>
        <taxon>Eutheria</taxon>
        <taxon>Laurasiatheria</taxon>
        <taxon>Artiodactyla</taxon>
        <taxon>Ruminantia</taxon>
        <taxon>Pecora</taxon>
        <taxon>Bovidae</taxon>
        <taxon>Bovinae</taxon>
        <taxon>Bos</taxon>
    </lineage>
</organism>
<feature type="region of interest" description="Disordered" evidence="2">
    <location>
        <begin position="89"/>
        <end position="115"/>
    </location>
</feature>
<keyword evidence="1" id="KW-0396">Initiation factor</keyword>
<evidence type="ECO:0000313" key="4">
    <source>
        <dbReference type="Ensembl" id="ENSBIXP00000000512.1"/>
    </source>
</evidence>
<keyword evidence="5" id="KW-1185">Reference proteome</keyword>
<reference evidence="4" key="2">
    <citation type="submission" date="2025-08" db="UniProtKB">
        <authorList>
            <consortium name="Ensembl"/>
        </authorList>
    </citation>
    <scope>IDENTIFICATION</scope>
</reference>
<accession>A0A4W2BL00</accession>
<evidence type="ECO:0000256" key="2">
    <source>
        <dbReference type="SAM" id="MobiDB-lite"/>
    </source>
</evidence>
<feature type="compositionally biased region" description="Acidic residues" evidence="2">
    <location>
        <begin position="89"/>
        <end position="100"/>
    </location>
</feature>
<dbReference type="Ensembl" id="ENSBIXT00000053004.1">
    <property type="protein sequence ID" value="ENSBIXP00000000512.1"/>
    <property type="gene ID" value="ENSBIXG00000029744.1"/>
</dbReference>
<dbReference type="SUPFAM" id="SSF50249">
    <property type="entry name" value="Nucleic acid-binding proteins"/>
    <property type="match status" value="1"/>
</dbReference>
<dbReference type="PANTHER" id="PTHR21668">
    <property type="entry name" value="EIF-1A"/>
    <property type="match status" value="1"/>
</dbReference>
<dbReference type="Gene3D" id="2.40.50.140">
    <property type="entry name" value="Nucleic acid-binding proteins"/>
    <property type="match status" value="1"/>
</dbReference>
<dbReference type="CDD" id="cd05793">
    <property type="entry name" value="S1_IF1A"/>
    <property type="match status" value="1"/>
</dbReference>